<sequence length="66" mass="7233">TLKLMAIINKGKPSVVFLIVTVFLFASLNAQENQIKLKVVSELANIRDNANIGSMIIFQASPSSER</sequence>
<name>X1D2W8_9ZZZZ</name>
<dbReference type="AlphaFoldDB" id="X1D2W8"/>
<accession>X1D2W8</accession>
<feature type="non-terminal residue" evidence="1">
    <location>
        <position position="1"/>
    </location>
</feature>
<dbReference type="EMBL" id="BART01038202">
    <property type="protein sequence ID" value="GAH15116.1"/>
    <property type="molecule type" value="Genomic_DNA"/>
</dbReference>
<organism evidence="1">
    <name type="scientific">marine sediment metagenome</name>
    <dbReference type="NCBI Taxonomy" id="412755"/>
    <lineage>
        <taxon>unclassified sequences</taxon>
        <taxon>metagenomes</taxon>
        <taxon>ecological metagenomes</taxon>
    </lineage>
</organism>
<protein>
    <submittedName>
        <fullName evidence="1">Uncharacterized protein</fullName>
    </submittedName>
</protein>
<proteinExistence type="predicted"/>
<evidence type="ECO:0000313" key="1">
    <source>
        <dbReference type="EMBL" id="GAH15116.1"/>
    </source>
</evidence>
<gene>
    <name evidence="1" type="ORF">S01H4_63496</name>
</gene>
<comment type="caution">
    <text evidence="1">The sequence shown here is derived from an EMBL/GenBank/DDBJ whole genome shotgun (WGS) entry which is preliminary data.</text>
</comment>
<reference evidence="1" key="1">
    <citation type="journal article" date="2014" name="Front. Microbiol.">
        <title>High frequency of phylogenetically diverse reductive dehalogenase-homologous genes in deep subseafloor sedimentary metagenomes.</title>
        <authorList>
            <person name="Kawai M."/>
            <person name="Futagami T."/>
            <person name="Toyoda A."/>
            <person name="Takaki Y."/>
            <person name="Nishi S."/>
            <person name="Hori S."/>
            <person name="Arai W."/>
            <person name="Tsubouchi T."/>
            <person name="Morono Y."/>
            <person name="Uchiyama I."/>
            <person name="Ito T."/>
            <person name="Fujiyama A."/>
            <person name="Inagaki F."/>
            <person name="Takami H."/>
        </authorList>
    </citation>
    <scope>NUCLEOTIDE SEQUENCE</scope>
    <source>
        <strain evidence="1">Expedition CK06-06</strain>
    </source>
</reference>